<keyword evidence="3 6" id="KW-1133">Transmembrane helix</keyword>
<proteinExistence type="predicted"/>
<feature type="transmembrane region" description="Helical" evidence="6">
    <location>
        <begin position="269"/>
        <end position="291"/>
    </location>
</feature>
<accession>A0AA38X4R2</accession>
<keyword evidence="2 6" id="KW-0812">Transmembrane</keyword>
<keyword evidence="4 6" id="KW-0472">Membrane</keyword>
<evidence type="ECO:0000313" key="8">
    <source>
        <dbReference type="Proteomes" id="UP001172673"/>
    </source>
</evidence>
<organism evidence="7 8">
    <name type="scientific">Cladophialophora chaetospira</name>
    <dbReference type="NCBI Taxonomy" id="386627"/>
    <lineage>
        <taxon>Eukaryota</taxon>
        <taxon>Fungi</taxon>
        <taxon>Dikarya</taxon>
        <taxon>Ascomycota</taxon>
        <taxon>Pezizomycotina</taxon>
        <taxon>Eurotiomycetes</taxon>
        <taxon>Chaetothyriomycetidae</taxon>
        <taxon>Chaetothyriales</taxon>
        <taxon>Herpotrichiellaceae</taxon>
        <taxon>Cladophialophora</taxon>
    </lineage>
</organism>
<dbReference type="PANTHER" id="PTHR15549">
    <property type="entry name" value="PAIRED IMMUNOGLOBULIN-LIKE TYPE 2 RECEPTOR"/>
    <property type="match status" value="1"/>
</dbReference>
<reference evidence="7" key="1">
    <citation type="submission" date="2022-10" db="EMBL/GenBank/DDBJ databases">
        <title>Culturing micro-colonial fungi from biological soil crusts in the Mojave desert and describing Neophaeococcomyces mojavensis, and introducing the new genera and species Taxawa tesnikishii.</title>
        <authorList>
            <person name="Kurbessoian T."/>
            <person name="Stajich J.E."/>
        </authorList>
    </citation>
    <scope>NUCLEOTIDE SEQUENCE</scope>
    <source>
        <strain evidence="7">TK_41</strain>
    </source>
</reference>
<feature type="region of interest" description="Disordered" evidence="5">
    <location>
        <begin position="369"/>
        <end position="469"/>
    </location>
</feature>
<dbReference type="InterPro" id="IPR051694">
    <property type="entry name" value="Immunoregulatory_rcpt-like"/>
</dbReference>
<dbReference type="GO" id="GO:0016020">
    <property type="term" value="C:membrane"/>
    <property type="evidence" value="ECO:0007669"/>
    <property type="project" value="UniProtKB-SubCell"/>
</dbReference>
<dbReference type="Proteomes" id="UP001172673">
    <property type="component" value="Unassembled WGS sequence"/>
</dbReference>
<feature type="compositionally biased region" description="Low complexity" evidence="5">
    <location>
        <begin position="451"/>
        <end position="469"/>
    </location>
</feature>
<evidence type="ECO:0000256" key="1">
    <source>
        <dbReference type="ARBA" id="ARBA00004167"/>
    </source>
</evidence>
<evidence type="ECO:0000256" key="2">
    <source>
        <dbReference type="ARBA" id="ARBA00022692"/>
    </source>
</evidence>
<keyword evidence="8" id="KW-1185">Reference proteome</keyword>
<evidence type="ECO:0000313" key="7">
    <source>
        <dbReference type="EMBL" id="KAJ9606809.1"/>
    </source>
</evidence>
<sequence>MSNANPYVSNGTCYTAQGKKLGDDFVPCGNDAFGHQTCCGAGDNCLADNACFGVHGSGYGSYLTYWAGCTDPDYEAGTCPQKVIDQPWVALTRCDDVPEEWAVCSQEGNPSSLQPGSFCSCTVAASATVAFSDASTLTSICSLPKDTGQSIQFFVGHFPSSNLVSPSASSPSQNSPSASSPSQTAASTGAGTSDGSSAASSSQTGTSGPASTESSSTSVTVFTSSSVTVFTSDGSTLSSTATLTATSAAVVGGASSGGTHSGLASGAKIGIGVGAGLGVLAVLALILFLILRRRKRRRPARSPVESGEYFVDGGAKLSKRPLSDQPSMSQKPTTPPMPLFDKEGQIISEADGRAANPWALRNELEGSHVPRRGELGPIAELPGSENFAGEQGAQPTLAQEANRQIGSGWKGPSFRLLNSGAGKEYLQSASGPGKEYSQSSSSGLGKEYMHSSSGAGKESLQSSSSQYSQ</sequence>
<feature type="region of interest" description="Disordered" evidence="5">
    <location>
        <begin position="315"/>
        <end position="341"/>
    </location>
</feature>
<protein>
    <submittedName>
        <fullName evidence="7">Uncharacterized protein</fullName>
    </submittedName>
</protein>
<evidence type="ECO:0000256" key="3">
    <source>
        <dbReference type="ARBA" id="ARBA00022989"/>
    </source>
</evidence>
<feature type="compositionally biased region" description="Polar residues" evidence="5">
    <location>
        <begin position="393"/>
        <end position="405"/>
    </location>
</feature>
<dbReference type="GO" id="GO:0071944">
    <property type="term" value="C:cell periphery"/>
    <property type="evidence" value="ECO:0007669"/>
    <property type="project" value="UniProtKB-ARBA"/>
</dbReference>
<gene>
    <name evidence="7" type="ORF">H2200_008819</name>
</gene>
<feature type="region of interest" description="Disordered" evidence="5">
    <location>
        <begin position="165"/>
        <end position="217"/>
    </location>
</feature>
<dbReference type="AlphaFoldDB" id="A0AA38X4R2"/>
<evidence type="ECO:0000256" key="5">
    <source>
        <dbReference type="SAM" id="MobiDB-lite"/>
    </source>
</evidence>
<name>A0AA38X4R2_9EURO</name>
<comment type="subcellular location">
    <subcellularLocation>
        <location evidence="1">Membrane</location>
        <topology evidence="1">Single-pass membrane protein</topology>
    </subcellularLocation>
</comment>
<evidence type="ECO:0000256" key="6">
    <source>
        <dbReference type="SAM" id="Phobius"/>
    </source>
</evidence>
<evidence type="ECO:0000256" key="4">
    <source>
        <dbReference type="ARBA" id="ARBA00023136"/>
    </source>
</evidence>
<comment type="caution">
    <text evidence="7">The sequence shown here is derived from an EMBL/GenBank/DDBJ whole genome shotgun (WGS) entry which is preliminary data.</text>
</comment>
<dbReference type="EMBL" id="JAPDRK010000013">
    <property type="protein sequence ID" value="KAJ9606809.1"/>
    <property type="molecule type" value="Genomic_DNA"/>
</dbReference>